<evidence type="ECO:0000256" key="1">
    <source>
        <dbReference type="SAM" id="Coils"/>
    </source>
</evidence>
<accession>A0A8W7PQS3</accession>
<evidence type="ECO:0000313" key="2">
    <source>
        <dbReference type="EnsemblMetazoa" id="ACOM035606-PA.1"/>
    </source>
</evidence>
<organism evidence="2">
    <name type="scientific">Anopheles coluzzii</name>
    <name type="common">African malaria mosquito</name>
    <dbReference type="NCBI Taxonomy" id="1518534"/>
    <lineage>
        <taxon>Eukaryota</taxon>
        <taxon>Metazoa</taxon>
        <taxon>Ecdysozoa</taxon>
        <taxon>Arthropoda</taxon>
        <taxon>Hexapoda</taxon>
        <taxon>Insecta</taxon>
        <taxon>Pterygota</taxon>
        <taxon>Neoptera</taxon>
        <taxon>Endopterygota</taxon>
        <taxon>Diptera</taxon>
        <taxon>Nematocera</taxon>
        <taxon>Culicoidea</taxon>
        <taxon>Culicidae</taxon>
        <taxon>Anophelinae</taxon>
        <taxon>Anopheles</taxon>
    </lineage>
</organism>
<name>A0A8W7PQS3_ANOCL</name>
<proteinExistence type="predicted"/>
<feature type="coiled-coil region" evidence="1">
    <location>
        <begin position="78"/>
        <end position="112"/>
    </location>
</feature>
<sequence>MEGSSDSKIRPLEQFDIDARLMSIKRICTELAASERWCEDKLCNISRLHRTMLEMMKDDDVSIPPGMMVDHPDGESEAVAVKRLLQLLLEQKRSLEEKTQRLEEAIKAFKEHATSAHYVPLHQRLLRWLAAVTGTGIAQFRPHKHLMVQMAHLAPLVQGGGAERSEQDRAVAERWPVARYQAQNRPEDRRMPKGALYLQVALHRDAYEVLLRPRQPVVHHVRRNHLHQQQRHVAKPIDRGLVVVHVLAAGDDRVQQMVLHLGRRPDRLFARYLRPLADDARVQHRRPGGVERDALLLVEPYQQIIRLVEAIAVQEQCPLEQLAQGSGAGGFSVAAVLGQQAVHPVQRLVERFRNGAGRDARAGGGQLKAVEKIFHQQLGQLQRLGGSDRDALAEIHTLDQSYRFVDEVFHPIEQLVHHAGAVHFAQRAAEDGRAFQLQQFHQVVQNVPTLYPLARTDQYLFEGRFERGLYLRHVHRAMRTAQHTDEGI</sequence>
<reference evidence="2" key="1">
    <citation type="submission" date="2022-08" db="UniProtKB">
        <authorList>
            <consortium name="EnsemblMetazoa"/>
        </authorList>
    </citation>
    <scope>IDENTIFICATION</scope>
</reference>
<dbReference type="AlphaFoldDB" id="A0A8W7PQS3"/>
<dbReference type="EnsemblMetazoa" id="ACOM035606-RA">
    <property type="protein sequence ID" value="ACOM035606-PA.1"/>
    <property type="gene ID" value="ACOM035606"/>
</dbReference>
<protein>
    <submittedName>
        <fullName evidence="2">Uncharacterized protein</fullName>
    </submittedName>
</protein>
<keyword evidence="1" id="KW-0175">Coiled coil</keyword>
<dbReference type="Proteomes" id="UP000075882">
    <property type="component" value="Unassembled WGS sequence"/>
</dbReference>